<protein>
    <submittedName>
        <fullName evidence="1">Uncharacterized protein</fullName>
    </submittedName>
</protein>
<comment type="caution">
    <text evidence="1">The sequence shown here is derived from an EMBL/GenBank/DDBJ whole genome shotgun (WGS) entry which is preliminary data.</text>
</comment>
<sequence>MARVRIETALLGFIDFVIKLRVRGTVYKVRVVEENDGPKEFDGVYMEDQLRWSVAASSCNSSGGRLAFAVLEGLDDDNSDCGASERCQQEVAESTGCIGILENNGAKSLCVAVHGVDIPSNVEMEMET</sequence>
<organism evidence="1 2">
    <name type="scientific">Trifolium medium</name>
    <dbReference type="NCBI Taxonomy" id="97028"/>
    <lineage>
        <taxon>Eukaryota</taxon>
        <taxon>Viridiplantae</taxon>
        <taxon>Streptophyta</taxon>
        <taxon>Embryophyta</taxon>
        <taxon>Tracheophyta</taxon>
        <taxon>Spermatophyta</taxon>
        <taxon>Magnoliopsida</taxon>
        <taxon>eudicotyledons</taxon>
        <taxon>Gunneridae</taxon>
        <taxon>Pentapetalae</taxon>
        <taxon>rosids</taxon>
        <taxon>fabids</taxon>
        <taxon>Fabales</taxon>
        <taxon>Fabaceae</taxon>
        <taxon>Papilionoideae</taxon>
        <taxon>50 kb inversion clade</taxon>
        <taxon>NPAAA clade</taxon>
        <taxon>Hologalegina</taxon>
        <taxon>IRL clade</taxon>
        <taxon>Trifolieae</taxon>
        <taxon>Trifolium</taxon>
    </lineage>
</organism>
<dbReference type="Proteomes" id="UP000265520">
    <property type="component" value="Unassembled WGS sequence"/>
</dbReference>
<proteinExistence type="predicted"/>
<reference evidence="1 2" key="1">
    <citation type="journal article" date="2018" name="Front. Plant Sci.">
        <title>Red Clover (Trifolium pratense) and Zigzag Clover (T. medium) - A Picture of Genomic Similarities and Differences.</title>
        <authorList>
            <person name="Dluhosova J."/>
            <person name="Istvanek J."/>
            <person name="Nedelnik J."/>
            <person name="Repkova J."/>
        </authorList>
    </citation>
    <scope>NUCLEOTIDE SEQUENCE [LARGE SCALE GENOMIC DNA]</scope>
    <source>
        <strain evidence="2">cv. 10/8</strain>
        <tissue evidence="1">Leaf</tissue>
    </source>
</reference>
<evidence type="ECO:0000313" key="2">
    <source>
        <dbReference type="Proteomes" id="UP000265520"/>
    </source>
</evidence>
<name>A0A392R8I6_9FABA</name>
<accession>A0A392R8I6</accession>
<evidence type="ECO:0000313" key="1">
    <source>
        <dbReference type="EMBL" id="MCI32176.1"/>
    </source>
</evidence>
<keyword evidence="2" id="KW-1185">Reference proteome</keyword>
<dbReference type="AlphaFoldDB" id="A0A392R8I6"/>
<dbReference type="EMBL" id="LXQA010193266">
    <property type="protein sequence ID" value="MCI32176.1"/>
    <property type="molecule type" value="Genomic_DNA"/>
</dbReference>